<name>A0A2W6NEW6_9BACL</name>
<reference evidence="1 2" key="1">
    <citation type="submission" date="2018-06" db="EMBL/GenBank/DDBJ databases">
        <title>Isolation of heavy metals resistant Paenibacillus silvae NC2 from Gold-Copper mine in ZiJin, China.</title>
        <authorList>
            <person name="Xu J."/>
            <person name="Mazhar H.S."/>
            <person name="Rensing C."/>
        </authorList>
    </citation>
    <scope>NUCLEOTIDE SEQUENCE [LARGE SCALE GENOMIC DNA]</scope>
    <source>
        <strain evidence="1 2">NC2</strain>
    </source>
</reference>
<dbReference type="Gene3D" id="3.40.50.720">
    <property type="entry name" value="NAD(P)-binding Rossmann-like Domain"/>
    <property type="match status" value="1"/>
</dbReference>
<dbReference type="Proteomes" id="UP000249204">
    <property type="component" value="Unassembled WGS sequence"/>
</dbReference>
<proteinExistence type="predicted"/>
<dbReference type="InterPro" id="IPR036291">
    <property type="entry name" value="NAD(P)-bd_dom_sf"/>
</dbReference>
<accession>A0A2W6NEW6</accession>
<dbReference type="EMBL" id="QKWW01000068">
    <property type="protein sequence ID" value="PZT53528.1"/>
    <property type="molecule type" value="Genomic_DNA"/>
</dbReference>
<dbReference type="AlphaFoldDB" id="A0A2W6NEW6"/>
<evidence type="ECO:0000313" key="2">
    <source>
        <dbReference type="Proteomes" id="UP000249204"/>
    </source>
</evidence>
<organism evidence="1 2">
    <name type="scientific">Paenibacillus silvae</name>
    <dbReference type="NCBI Taxonomy" id="1325358"/>
    <lineage>
        <taxon>Bacteria</taxon>
        <taxon>Bacillati</taxon>
        <taxon>Bacillota</taxon>
        <taxon>Bacilli</taxon>
        <taxon>Bacillales</taxon>
        <taxon>Paenibacillaceae</taxon>
        <taxon>Paenibacillus</taxon>
    </lineage>
</organism>
<comment type="caution">
    <text evidence="1">The sequence shown here is derived from an EMBL/GenBank/DDBJ whole genome shotgun (WGS) entry which is preliminary data.</text>
</comment>
<protein>
    <submittedName>
        <fullName evidence="1">Uncharacterized protein</fullName>
    </submittedName>
</protein>
<sequence length="60" mass="6743">MDYGLKQEGRQVLLVHPGWVQSYMRGELDASADLTPDASAQHIAARIDQHDNSRKNSPHM</sequence>
<dbReference type="SUPFAM" id="SSF51735">
    <property type="entry name" value="NAD(P)-binding Rossmann-fold domains"/>
    <property type="match status" value="1"/>
</dbReference>
<evidence type="ECO:0000313" key="1">
    <source>
        <dbReference type="EMBL" id="PZT53528.1"/>
    </source>
</evidence>
<gene>
    <name evidence="1" type="ORF">DN757_21745</name>
</gene>